<evidence type="ECO:0000313" key="2">
    <source>
        <dbReference type="Proteomes" id="UP000325458"/>
    </source>
</evidence>
<dbReference type="KEGG" id="spla:CP981_00515"/>
<dbReference type="Pfam" id="PF04655">
    <property type="entry name" value="APH_6_hur"/>
    <property type="match status" value="1"/>
</dbReference>
<name>A0AAE6TKL3_STRPT</name>
<dbReference type="Proteomes" id="UP000325458">
    <property type="component" value="Chromosome"/>
</dbReference>
<dbReference type="InterPro" id="IPR006748">
    <property type="entry name" value="NH2Glyco/OHUrea_AB-resist_kin"/>
</dbReference>
<organism evidence="1 2">
    <name type="scientific">Streptomyces platensis</name>
    <dbReference type="NCBI Taxonomy" id="58346"/>
    <lineage>
        <taxon>Bacteria</taxon>
        <taxon>Bacillati</taxon>
        <taxon>Actinomycetota</taxon>
        <taxon>Actinomycetes</taxon>
        <taxon>Kitasatosporales</taxon>
        <taxon>Streptomycetaceae</taxon>
        <taxon>Streptomyces</taxon>
    </lineage>
</organism>
<dbReference type="EMBL" id="CP023691">
    <property type="protein sequence ID" value="QEV50370.1"/>
    <property type="molecule type" value="Genomic_DNA"/>
</dbReference>
<sequence>MSRRGYAPRLDGVMDIPEELVATQTRFNGAAGRDFIAALPGRAAEFLDRWGLKLTGPSLYGMAALVLPVERSDGTPAALKMQLLDEESAGEPVALRVWDGDGVVRLLEHDPATNTLLLERLDEKRHLSTLDDSREAIRILAELLARLCAVPAPAGLRQLGDVAQQMLDTVPEAVRAVADPAERELLKSCAAAVREVVGEAGDRLLHWDLHYDNILAADREPWLAIDPKPLAGDPGFELMPALADDFAPSEVRYRFDLMTEVLGLDRQRAVAWTLGRALQNLLWNIEDGDELEHEQLAIAQLLLGR</sequence>
<dbReference type="AlphaFoldDB" id="A0AAE6TKL3"/>
<dbReference type="SUPFAM" id="SSF56112">
    <property type="entry name" value="Protein kinase-like (PK-like)"/>
    <property type="match status" value="1"/>
</dbReference>
<accession>A0AAE6TKL3</accession>
<dbReference type="GO" id="GO:0016773">
    <property type="term" value="F:phosphotransferase activity, alcohol group as acceptor"/>
    <property type="evidence" value="ECO:0007669"/>
    <property type="project" value="InterPro"/>
</dbReference>
<dbReference type="GO" id="GO:0019748">
    <property type="term" value="P:secondary metabolic process"/>
    <property type="evidence" value="ECO:0007669"/>
    <property type="project" value="InterPro"/>
</dbReference>
<evidence type="ECO:0000313" key="1">
    <source>
        <dbReference type="EMBL" id="QEV50370.1"/>
    </source>
</evidence>
<dbReference type="InterPro" id="IPR011009">
    <property type="entry name" value="Kinase-like_dom_sf"/>
</dbReference>
<dbReference type="RefSeq" id="WP_085924121.1">
    <property type="nucleotide sequence ID" value="NZ_BAABSS010000004.1"/>
</dbReference>
<dbReference type="GeneID" id="90921830"/>
<protein>
    <submittedName>
        <fullName evidence="1">Hydroxyurea phosphotransferase</fullName>
    </submittedName>
</protein>
<reference evidence="1 2" key="1">
    <citation type="submission" date="2017-09" db="EMBL/GenBank/DDBJ databases">
        <authorList>
            <person name="Lee N."/>
            <person name="Cho B.-K."/>
        </authorList>
    </citation>
    <scope>NUCLEOTIDE SEQUENCE [LARGE SCALE GENOMIC DNA]</scope>
    <source>
        <strain evidence="1 2">ATCC 23948</strain>
    </source>
</reference>
<proteinExistence type="predicted"/>
<gene>
    <name evidence="1" type="ORF">CP981_00515</name>
</gene>